<feature type="chain" id="PRO_5038356926" evidence="3">
    <location>
        <begin position="29"/>
        <end position="489"/>
    </location>
</feature>
<evidence type="ECO:0000313" key="5">
    <source>
        <dbReference type="EMBL" id="MBB3154621.1"/>
    </source>
</evidence>
<dbReference type="InterPro" id="IPR041033">
    <property type="entry name" value="SpaA_PFL_dom_1"/>
</dbReference>
<feature type="compositionally biased region" description="Acidic residues" evidence="1">
    <location>
        <begin position="413"/>
        <end position="425"/>
    </location>
</feature>
<dbReference type="RefSeq" id="WP_183568367.1">
    <property type="nucleotide sequence ID" value="NZ_CBCSLB010000017.1"/>
</dbReference>
<evidence type="ECO:0000313" key="6">
    <source>
        <dbReference type="Proteomes" id="UP000518605"/>
    </source>
</evidence>
<name>A0A7W5CBE2_9BACL</name>
<dbReference type="Pfam" id="PF17802">
    <property type="entry name" value="SpaA"/>
    <property type="match status" value="1"/>
</dbReference>
<proteinExistence type="predicted"/>
<evidence type="ECO:0000256" key="1">
    <source>
        <dbReference type="SAM" id="MobiDB-lite"/>
    </source>
</evidence>
<dbReference type="Gene3D" id="2.60.40.10">
    <property type="entry name" value="Immunoglobulins"/>
    <property type="match status" value="1"/>
</dbReference>
<dbReference type="InterPro" id="IPR013783">
    <property type="entry name" value="Ig-like_fold"/>
</dbReference>
<reference evidence="5 6" key="1">
    <citation type="submission" date="2020-08" db="EMBL/GenBank/DDBJ databases">
        <title>Genomic Encyclopedia of Type Strains, Phase III (KMG-III): the genomes of soil and plant-associated and newly described type strains.</title>
        <authorList>
            <person name="Whitman W."/>
        </authorList>
    </citation>
    <scope>NUCLEOTIDE SEQUENCE [LARGE SCALE GENOMIC DNA]</scope>
    <source>
        <strain evidence="5 6">CECT 8234</strain>
    </source>
</reference>
<feature type="signal peptide" evidence="3">
    <location>
        <begin position="1"/>
        <end position="28"/>
    </location>
</feature>
<feature type="domain" description="SpaA-like prealbumin fold" evidence="4">
    <location>
        <begin position="183"/>
        <end position="258"/>
    </location>
</feature>
<keyword evidence="3" id="KW-0732">Signal</keyword>
<dbReference type="Proteomes" id="UP000518605">
    <property type="component" value="Unassembled WGS sequence"/>
</dbReference>
<feature type="region of interest" description="Disordered" evidence="1">
    <location>
        <begin position="352"/>
        <end position="428"/>
    </location>
</feature>
<evidence type="ECO:0000256" key="3">
    <source>
        <dbReference type="SAM" id="SignalP"/>
    </source>
</evidence>
<keyword evidence="6" id="KW-1185">Reference proteome</keyword>
<gene>
    <name evidence="5" type="ORF">FHS16_004703</name>
</gene>
<keyword evidence="2" id="KW-0812">Transmembrane</keyword>
<dbReference type="EMBL" id="JACHXW010000017">
    <property type="protein sequence ID" value="MBB3154621.1"/>
    <property type="molecule type" value="Genomic_DNA"/>
</dbReference>
<dbReference type="NCBIfam" id="TIGR01167">
    <property type="entry name" value="LPXTG_anchor"/>
    <property type="match status" value="1"/>
</dbReference>
<organism evidence="5 6">
    <name type="scientific">Paenibacillus endophyticus</name>
    <dbReference type="NCBI Taxonomy" id="1294268"/>
    <lineage>
        <taxon>Bacteria</taxon>
        <taxon>Bacillati</taxon>
        <taxon>Bacillota</taxon>
        <taxon>Bacilli</taxon>
        <taxon>Bacillales</taxon>
        <taxon>Paenibacillaceae</taxon>
        <taxon>Paenibacillus</taxon>
    </lineage>
</organism>
<dbReference type="AlphaFoldDB" id="A0A7W5CBE2"/>
<sequence length="489" mass="51822">MRYFKKQMSLSLAILLIFSLALGSIAMAEGDNSGSPSGEEPSTENSCQTYSSDREHITASHANIVDNGNGTATATFTTTQDCVRVSFSSYAGPADWKPGPGETTIPYLKQVHFDGQSIIYPKAGSYAITVNLPACQPYQLDIYSGDLLTQLGVGAHGNKIKAWKLKLTSTCAGSLIINKHINNIEGAPHAGIAFELWSNDSLFRTGTTDESGILEFKDLPIGSYVLKELTLTGFTTDLTASQQIEVTAASSALKVVINTPKLKLDTACSADPEATRSWIVTNESNIEVPFIWEVPGSNQTGDGKIPGNTSVTLSTYAVQSHSGTFVKAVSTNPNTLTISWGNEKELSLVNDGEACTTPTPTPSTSPTPTPTITPTPTASATPDTSPTPFSTPETTPTVTPSSTTTPTVSPTPEETDIIEIEDDEPPVGGVDDGQEIDSATDTIVDVNDEQVPLDTLPKTGDTSPIPYYLIGAFALTAGFISIRKQKQSK</sequence>
<keyword evidence="2" id="KW-1133">Transmembrane helix</keyword>
<comment type="caution">
    <text evidence="5">The sequence shown here is derived from an EMBL/GenBank/DDBJ whole genome shotgun (WGS) entry which is preliminary data.</text>
</comment>
<feature type="compositionally biased region" description="Low complexity" evidence="1">
    <location>
        <begin position="374"/>
        <end position="412"/>
    </location>
</feature>
<accession>A0A7W5CBE2</accession>
<keyword evidence="2" id="KW-0472">Membrane</keyword>
<dbReference type="SUPFAM" id="SSF49478">
    <property type="entry name" value="Cna protein B-type domain"/>
    <property type="match status" value="1"/>
</dbReference>
<feature type="compositionally biased region" description="Pro residues" evidence="1">
    <location>
        <begin position="359"/>
        <end position="373"/>
    </location>
</feature>
<protein>
    <submittedName>
        <fullName evidence="5">LPXTG-motif cell wall-anchored protein</fullName>
    </submittedName>
</protein>
<evidence type="ECO:0000259" key="4">
    <source>
        <dbReference type="Pfam" id="PF17802"/>
    </source>
</evidence>
<feature type="transmembrane region" description="Helical" evidence="2">
    <location>
        <begin position="465"/>
        <end position="482"/>
    </location>
</feature>
<evidence type="ECO:0000256" key="2">
    <source>
        <dbReference type="SAM" id="Phobius"/>
    </source>
</evidence>